<organism evidence="3 4">
    <name type="scientific">Corallococcus llansteffanensis</name>
    <dbReference type="NCBI Taxonomy" id="2316731"/>
    <lineage>
        <taxon>Bacteria</taxon>
        <taxon>Pseudomonadati</taxon>
        <taxon>Myxococcota</taxon>
        <taxon>Myxococcia</taxon>
        <taxon>Myxococcales</taxon>
        <taxon>Cystobacterineae</taxon>
        <taxon>Myxococcaceae</taxon>
        <taxon>Corallococcus</taxon>
    </lineage>
</organism>
<accession>A0A3A8PVW9</accession>
<keyword evidence="4" id="KW-1185">Reference proteome</keyword>
<proteinExistence type="predicted"/>
<gene>
    <name evidence="3" type="ORF">D7V93_15630</name>
</gene>
<dbReference type="EMBL" id="RAWB01000142">
    <property type="protein sequence ID" value="RKH59051.1"/>
    <property type="molecule type" value="Genomic_DNA"/>
</dbReference>
<dbReference type="Pfam" id="PF13474">
    <property type="entry name" value="SnoaL_3"/>
    <property type="match status" value="1"/>
</dbReference>
<evidence type="ECO:0000313" key="4">
    <source>
        <dbReference type="Proteomes" id="UP000272888"/>
    </source>
</evidence>
<sequence length="213" mass="23567">MSPRAGPVAACPSNEGSREVGRWSPGSTACGASPGCIKADAFFRAPGATMRGGPSSLWGGPPRSIPWRDREWWCMASVDTDRQQLTALLEQYRAGFEALDVAKLQALWDREYPQLLYVPQERAKAVRGWMGIAKYYDGLRAHLARATRMTLDDVTLDLMGGEVAFAFFTYHFEGERADGTGPFTNDGRVSFLFHRKAGTWKAIHYHESAPGPH</sequence>
<reference evidence="4" key="1">
    <citation type="submission" date="2018-09" db="EMBL/GenBank/DDBJ databases">
        <authorList>
            <person name="Livingstone P.G."/>
            <person name="Whitworth D.E."/>
        </authorList>
    </citation>
    <scope>NUCLEOTIDE SEQUENCE [LARGE SCALE GENOMIC DNA]</scope>
    <source>
        <strain evidence="4">CA051B</strain>
    </source>
</reference>
<protein>
    <submittedName>
        <fullName evidence="3">DUF4440 domain-containing protein</fullName>
    </submittedName>
</protein>
<dbReference type="InterPro" id="IPR037401">
    <property type="entry name" value="SnoaL-like"/>
</dbReference>
<evidence type="ECO:0000259" key="2">
    <source>
        <dbReference type="Pfam" id="PF13474"/>
    </source>
</evidence>
<dbReference type="Proteomes" id="UP000272888">
    <property type="component" value="Unassembled WGS sequence"/>
</dbReference>
<name>A0A3A8PVW9_9BACT</name>
<feature type="region of interest" description="Disordered" evidence="1">
    <location>
        <begin position="1"/>
        <end position="25"/>
    </location>
</feature>
<dbReference type="SUPFAM" id="SSF54427">
    <property type="entry name" value="NTF2-like"/>
    <property type="match status" value="1"/>
</dbReference>
<evidence type="ECO:0000256" key="1">
    <source>
        <dbReference type="SAM" id="MobiDB-lite"/>
    </source>
</evidence>
<evidence type="ECO:0000313" key="3">
    <source>
        <dbReference type="EMBL" id="RKH59051.1"/>
    </source>
</evidence>
<feature type="domain" description="SnoaL-like" evidence="2">
    <location>
        <begin position="87"/>
        <end position="210"/>
    </location>
</feature>
<dbReference type="AlphaFoldDB" id="A0A3A8PVW9"/>
<comment type="caution">
    <text evidence="3">The sequence shown here is derived from an EMBL/GenBank/DDBJ whole genome shotgun (WGS) entry which is preliminary data.</text>
</comment>
<dbReference type="InterPro" id="IPR032710">
    <property type="entry name" value="NTF2-like_dom_sf"/>
</dbReference>
<dbReference type="Gene3D" id="3.10.450.50">
    <property type="match status" value="1"/>
</dbReference>